<proteinExistence type="predicted"/>
<organism evidence="2 3">
    <name type="scientific">Bombardia bombarda</name>
    <dbReference type="NCBI Taxonomy" id="252184"/>
    <lineage>
        <taxon>Eukaryota</taxon>
        <taxon>Fungi</taxon>
        <taxon>Dikarya</taxon>
        <taxon>Ascomycota</taxon>
        <taxon>Pezizomycotina</taxon>
        <taxon>Sordariomycetes</taxon>
        <taxon>Sordariomycetidae</taxon>
        <taxon>Sordariales</taxon>
        <taxon>Lasiosphaeriaceae</taxon>
        <taxon>Bombardia</taxon>
    </lineage>
</organism>
<protein>
    <submittedName>
        <fullName evidence="2">Uncharacterized protein</fullName>
    </submittedName>
</protein>
<evidence type="ECO:0000313" key="2">
    <source>
        <dbReference type="EMBL" id="KAK0618227.1"/>
    </source>
</evidence>
<name>A0AA39WMN7_9PEZI</name>
<comment type="caution">
    <text evidence="2">The sequence shown here is derived from an EMBL/GenBank/DDBJ whole genome shotgun (WGS) entry which is preliminary data.</text>
</comment>
<dbReference type="AlphaFoldDB" id="A0AA39WMN7"/>
<reference evidence="2" key="1">
    <citation type="submission" date="2023-06" db="EMBL/GenBank/DDBJ databases">
        <title>Genome-scale phylogeny and comparative genomics of the fungal order Sordariales.</title>
        <authorList>
            <consortium name="Lawrence Berkeley National Laboratory"/>
            <person name="Hensen N."/>
            <person name="Bonometti L."/>
            <person name="Westerberg I."/>
            <person name="Brannstrom I.O."/>
            <person name="Guillou S."/>
            <person name="Cros-Aarteil S."/>
            <person name="Calhoun S."/>
            <person name="Haridas S."/>
            <person name="Kuo A."/>
            <person name="Mondo S."/>
            <person name="Pangilinan J."/>
            <person name="Riley R."/>
            <person name="LaButti K."/>
            <person name="Andreopoulos B."/>
            <person name="Lipzen A."/>
            <person name="Chen C."/>
            <person name="Yanf M."/>
            <person name="Daum C."/>
            <person name="Ng V."/>
            <person name="Clum A."/>
            <person name="Steindorff A."/>
            <person name="Ohm R."/>
            <person name="Martin F."/>
            <person name="Silar P."/>
            <person name="Natvig D."/>
            <person name="Lalanne C."/>
            <person name="Gautier V."/>
            <person name="Ament-velasquez S.L."/>
            <person name="Kruys A."/>
            <person name="Hutchinson M.I."/>
            <person name="Powell A.J."/>
            <person name="Barry K."/>
            <person name="Miller A.N."/>
            <person name="Grigoriev I.V."/>
            <person name="Debuchy R."/>
            <person name="Gladieux P."/>
            <person name="Thoren M.H."/>
            <person name="Johannesson H."/>
        </authorList>
    </citation>
    <scope>NUCLEOTIDE SEQUENCE</scope>
    <source>
        <strain evidence="2">SMH3391-2</strain>
    </source>
</reference>
<dbReference type="EMBL" id="JAULSR010000005">
    <property type="protein sequence ID" value="KAK0618227.1"/>
    <property type="molecule type" value="Genomic_DNA"/>
</dbReference>
<feature type="region of interest" description="Disordered" evidence="1">
    <location>
        <begin position="53"/>
        <end position="73"/>
    </location>
</feature>
<evidence type="ECO:0000256" key="1">
    <source>
        <dbReference type="SAM" id="MobiDB-lite"/>
    </source>
</evidence>
<keyword evidence="3" id="KW-1185">Reference proteome</keyword>
<dbReference type="Proteomes" id="UP001174934">
    <property type="component" value="Unassembled WGS sequence"/>
</dbReference>
<gene>
    <name evidence="2" type="ORF">B0T17DRAFT_509777</name>
</gene>
<sequence length="474" mass="53137">MTHDRNIQLLQEPQGGDELEFQLTDPQNGAVKPHSPSTDEAGMLETLGLGAAGSRHRRRAKAHNPGSEDAADGRRHTRWMYHTARFTAVTKGNLEISGKMTPTGPKRSAYRRPPVLEIWFRHIISRAVFAWRKEKKEARESLCIRTVHVFMNLRFTMRDTQSQTVTPHRRKSHSLTGAGSGWRTAHCSVRLGWLWACGVAIWPSMKAQTWKDEPGWEMVMARWEKQRQENGRCVARLAAYRCMVGSLITASCDLIGPVFLTARAHGLSGRSSGGIGDRGGRGRAGAAPQRGDVRQGSERRRRQIVGGKVRRDLPLAGWLAAAVQPQAAAPLLWLYLARLAVLPSIPMGPTSSQIRQNSYHHSPIAVFSSRRRPIDAAHMHMRSQIATAWWAPSATRKGKTDSTERRLSLYENCQFPQCSPHLHRWLRELSALLLAQGHRARVPDPDQDGRMQSPREMALCPSDLSRLHTELPIP</sequence>
<accession>A0AA39WMN7</accession>
<evidence type="ECO:0000313" key="3">
    <source>
        <dbReference type="Proteomes" id="UP001174934"/>
    </source>
</evidence>
<feature type="region of interest" description="Disordered" evidence="1">
    <location>
        <begin position="270"/>
        <end position="300"/>
    </location>
</feature>